<keyword evidence="10" id="KW-0472">Membrane</keyword>
<sequence>MELGPGEQLVLRGLLTVGKYPVLVASVAYLLNRYAGWDIPAWAVCLGAFGVIPLVVFVAIRIRYWQIFSAAARRGAIIAPKWKGKWPGNVDVLYAVLESFRHGYPGELLWERFNELGPTYRFNILWDFGVLTCDPAIIKVSTPAFGPSEGMLYHSVPMVGEVFQEQMHALLGTGVFNSDGDMWRWHRSMTRPFFSKDRISHFELFDRHAEAALDKMSERLRTGYAIDFQDLVSRFTLDSATEFLFGACVHSLRSSLPFPHNVSASSPFAATTTALSPVSECDRDKAEAFATAFAAAEHLCAERATMGKVWPLWEMRKDKSREYMRVVDEYLHPILEEALRKKAQREHEEKARGVKTAEEADDIEEGETLLDHLVKFTSDLTVLHDEVLNILLAGRDTTATTLTFAVYLLAMHPDVLQRLRTEVLEKVGPKQRPTYADIKEMRYLRAVINETLRLYPAVPFNIRVSVNEGLLPNSNGKPFYVPAKVPHVFLVFKVGVGPPVSDISLVEWHIQCGRCTAGRSIGDQMEYDPDRFLDERVNKYLTPNPFIFLPFNAGPRICLGQQFAYNEMSFFLIKLLQRFSAMELAPEAASPSVLPPKEWASAPGRKGKEKFAPKSHLTLYVTGGMWVRMTEAEEIDAGM</sequence>
<evidence type="ECO:0000256" key="8">
    <source>
        <dbReference type="PIRSR" id="PIRSR602401-1"/>
    </source>
</evidence>
<dbReference type="OrthoDB" id="1470350at2759"/>
<dbReference type="PANTHER" id="PTHR24287">
    <property type="entry name" value="P450, PUTATIVE (EUROFUNG)-RELATED"/>
    <property type="match status" value="1"/>
</dbReference>
<dbReference type="STRING" id="1314783.A0A165S1F8"/>
<keyword evidence="3 8" id="KW-0349">Heme</keyword>
<keyword evidence="7 9" id="KW-0503">Monooxygenase</keyword>
<dbReference type="EMBL" id="KV429046">
    <property type="protein sequence ID" value="KZT71413.1"/>
    <property type="molecule type" value="Genomic_DNA"/>
</dbReference>
<dbReference type="GO" id="GO:0020037">
    <property type="term" value="F:heme binding"/>
    <property type="evidence" value="ECO:0007669"/>
    <property type="project" value="InterPro"/>
</dbReference>
<dbReference type="InterPro" id="IPR047146">
    <property type="entry name" value="Cyt_P450_E_CYP52_fungi"/>
</dbReference>
<evidence type="ECO:0000313" key="11">
    <source>
        <dbReference type="EMBL" id="KZT71413.1"/>
    </source>
</evidence>
<evidence type="ECO:0000256" key="6">
    <source>
        <dbReference type="ARBA" id="ARBA00023004"/>
    </source>
</evidence>
<dbReference type="PRINTS" id="PR00385">
    <property type="entry name" value="P450"/>
</dbReference>
<dbReference type="InterPro" id="IPR001128">
    <property type="entry name" value="Cyt_P450"/>
</dbReference>
<comment type="similarity">
    <text evidence="2 9">Belongs to the cytochrome P450 family.</text>
</comment>
<protein>
    <submittedName>
        <fullName evidence="11">Cytochrome P450</fullName>
    </submittedName>
</protein>
<comment type="cofactor">
    <cofactor evidence="1 8">
        <name>heme</name>
        <dbReference type="ChEBI" id="CHEBI:30413"/>
    </cofactor>
</comment>
<evidence type="ECO:0000256" key="3">
    <source>
        <dbReference type="ARBA" id="ARBA00022617"/>
    </source>
</evidence>
<evidence type="ECO:0000256" key="7">
    <source>
        <dbReference type="ARBA" id="ARBA00023033"/>
    </source>
</evidence>
<keyword evidence="10" id="KW-1133">Transmembrane helix</keyword>
<dbReference type="Gene3D" id="1.10.630.10">
    <property type="entry name" value="Cytochrome P450"/>
    <property type="match status" value="1"/>
</dbReference>
<dbReference type="SUPFAM" id="SSF48264">
    <property type="entry name" value="Cytochrome P450"/>
    <property type="match status" value="1"/>
</dbReference>
<feature type="binding site" description="axial binding residue" evidence="8">
    <location>
        <position position="558"/>
    </location>
    <ligand>
        <name>heme</name>
        <dbReference type="ChEBI" id="CHEBI:30413"/>
    </ligand>
    <ligandPart>
        <name>Fe</name>
        <dbReference type="ChEBI" id="CHEBI:18248"/>
    </ligandPart>
</feature>
<proteinExistence type="inferred from homology"/>
<keyword evidence="5 9" id="KW-0560">Oxidoreductase</keyword>
<feature type="transmembrane region" description="Helical" evidence="10">
    <location>
        <begin position="39"/>
        <end position="60"/>
    </location>
</feature>
<dbReference type="InterPro" id="IPR002401">
    <property type="entry name" value="Cyt_P450_E_grp-I"/>
</dbReference>
<dbReference type="PROSITE" id="PS00086">
    <property type="entry name" value="CYTOCHROME_P450"/>
    <property type="match status" value="1"/>
</dbReference>
<dbReference type="InterPro" id="IPR017972">
    <property type="entry name" value="Cyt_P450_CS"/>
</dbReference>
<evidence type="ECO:0000256" key="10">
    <source>
        <dbReference type="SAM" id="Phobius"/>
    </source>
</evidence>
<evidence type="ECO:0000256" key="4">
    <source>
        <dbReference type="ARBA" id="ARBA00022723"/>
    </source>
</evidence>
<evidence type="ECO:0000256" key="2">
    <source>
        <dbReference type="ARBA" id="ARBA00010617"/>
    </source>
</evidence>
<name>A0A165S1F8_9APHY</name>
<dbReference type="Proteomes" id="UP000076727">
    <property type="component" value="Unassembled WGS sequence"/>
</dbReference>
<gene>
    <name evidence="11" type="ORF">DAEQUDRAFT_736893</name>
</gene>
<organism evidence="11 12">
    <name type="scientific">Daedalea quercina L-15889</name>
    <dbReference type="NCBI Taxonomy" id="1314783"/>
    <lineage>
        <taxon>Eukaryota</taxon>
        <taxon>Fungi</taxon>
        <taxon>Dikarya</taxon>
        <taxon>Basidiomycota</taxon>
        <taxon>Agaricomycotina</taxon>
        <taxon>Agaricomycetes</taxon>
        <taxon>Polyporales</taxon>
        <taxon>Fomitopsis</taxon>
    </lineage>
</organism>
<keyword evidence="12" id="KW-1185">Reference proteome</keyword>
<evidence type="ECO:0000313" key="12">
    <source>
        <dbReference type="Proteomes" id="UP000076727"/>
    </source>
</evidence>
<dbReference type="GO" id="GO:0005506">
    <property type="term" value="F:iron ion binding"/>
    <property type="evidence" value="ECO:0007669"/>
    <property type="project" value="InterPro"/>
</dbReference>
<dbReference type="GO" id="GO:0004497">
    <property type="term" value="F:monooxygenase activity"/>
    <property type="evidence" value="ECO:0007669"/>
    <property type="project" value="UniProtKB-KW"/>
</dbReference>
<keyword evidence="6 8" id="KW-0408">Iron</keyword>
<evidence type="ECO:0000256" key="5">
    <source>
        <dbReference type="ARBA" id="ARBA00023002"/>
    </source>
</evidence>
<dbReference type="GO" id="GO:0016705">
    <property type="term" value="F:oxidoreductase activity, acting on paired donors, with incorporation or reduction of molecular oxygen"/>
    <property type="evidence" value="ECO:0007669"/>
    <property type="project" value="InterPro"/>
</dbReference>
<keyword evidence="4 8" id="KW-0479">Metal-binding</keyword>
<accession>A0A165S1F8</accession>
<keyword evidence="10" id="KW-0812">Transmembrane</keyword>
<evidence type="ECO:0000256" key="9">
    <source>
        <dbReference type="RuleBase" id="RU000461"/>
    </source>
</evidence>
<dbReference type="PANTHER" id="PTHR24287:SF1">
    <property type="entry name" value="P450, PUTATIVE (EUROFUNG)-RELATED"/>
    <property type="match status" value="1"/>
</dbReference>
<evidence type="ECO:0000256" key="1">
    <source>
        <dbReference type="ARBA" id="ARBA00001971"/>
    </source>
</evidence>
<reference evidence="11 12" key="1">
    <citation type="journal article" date="2016" name="Mol. Biol. Evol.">
        <title>Comparative Genomics of Early-Diverging Mushroom-Forming Fungi Provides Insights into the Origins of Lignocellulose Decay Capabilities.</title>
        <authorList>
            <person name="Nagy L.G."/>
            <person name="Riley R."/>
            <person name="Tritt A."/>
            <person name="Adam C."/>
            <person name="Daum C."/>
            <person name="Floudas D."/>
            <person name="Sun H."/>
            <person name="Yadav J.S."/>
            <person name="Pangilinan J."/>
            <person name="Larsson K.H."/>
            <person name="Matsuura K."/>
            <person name="Barry K."/>
            <person name="Labutti K."/>
            <person name="Kuo R."/>
            <person name="Ohm R.A."/>
            <person name="Bhattacharya S.S."/>
            <person name="Shirouzu T."/>
            <person name="Yoshinaga Y."/>
            <person name="Martin F.M."/>
            <person name="Grigoriev I.V."/>
            <person name="Hibbett D.S."/>
        </authorList>
    </citation>
    <scope>NUCLEOTIDE SEQUENCE [LARGE SCALE GENOMIC DNA]</scope>
    <source>
        <strain evidence="11 12">L-15889</strain>
    </source>
</reference>
<dbReference type="InterPro" id="IPR036396">
    <property type="entry name" value="Cyt_P450_sf"/>
</dbReference>
<dbReference type="PRINTS" id="PR00463">
    <property type="entry name" value="EP450I"/>
</dbReference>
<dbReference type="AlphaFoldDB" id="A0A165S1F8"/>
<dbReference type="Pfam" id="PF00067">
    <property type="entry name" value="p450"/>
    <property type="match status" value="2"/>
</dbReference>